<gene>
    <name evidence="3" type="ORF">Scep_003916</name>
</gene>
<reference evidence="3 4" key="1">
    <citation type="submission" date="2024-01" db="EMBL/GenBank/DDBJ databases">
        <title>Genome assemblies of Stephania.</title>
        <authorList>
            <person name="Yang L."/>
        </authorList>
    </citation>
    <scope>NUCLEOTIDE SEQUENCE [LARGE SCALE GENOMIC DNA]</scope>
    <source>
        <strain evidence="3">JXDWG</strain>
        <tissue evidence="3">Leaf</tissue>
    </source>
</reference>
<organism evidence="3 4">
    <name type="scientific">Stephania cephalantha</name>
    <dbReference type="NCBI Taxonomy" id="152367"/>
    <lineage>
        <taxon>Eukaryota</taxon>
        <taxon>Viridiplantae</taxon>
        <taxon>Streptophyta</taxon>
        <taxon>Embryophyta</taxon>
        <taxon>Tracheophyta</taxon>
        <taxon>Spermatophyta</taxon>
        <taxon>Magnoliopsida</taxon>
        <taxon>Ranunculales</taxon>
        <taxon>Menispermaceae</taxon>
        <taxon>Menispermoideae</taxon>
        <taxon>Cissampelideae</taxon>
        <taxon>Stephania</taxon>
    </lineage>
</organism>
<dbReference type="PANTHER" id="PTHR12629">
    <property type="entry name" value="DIPHOSPHOINOSITOL POLYPHOSPHATE PHOSPHOHYDROLASE"/>
    <property type="match status" value="1"/>
</dbReference>
<evidence type="ECO:0000256" key="2">
    <source>
        <dbReference type="ARBA" id="ARBA00022801"/>
    </source>
</evidence>
<dbReference type="GO" id="GO:0005737">
    <property type="term" value="C:cytoplasm"/>
    <property type="evidence" value="ECO:0007669"/>
    <property type="project" value="TreeGrafter"/>
</dbReference>
<accession>A0AAP0PUV4</accession>
<dbReference type="Proteomes" id="UP001419268">
    <property type="component" value="Unassembled WGS sequence"/>
</dbReference>
<dbReference type="EMBL" id="JBBNAG010000002">
    <property type="protein sequence ID" value="KAK9157342.1"/>
    <property type="molecule type" value="Genomic_DNA"/>
</dbReference>
<keyword evidence="4" id="KW-1185">Reference proteome</keyword>
<evidence type="ECO:0000313" key="4">
    <source>
        <dbReference type="Proteomes" id="UP001419268"/>
    </source>
</evidence>
<dbReference type="PANTHER" id="PTHR12629:SF0">
    <property type="entry name" value="DIPHOSPHOINOSITOL-POLYPHOSPHATE DIPHOSPHATASE"/>
    <property type="match status" value="1"/>
</dbReference>
<dbReference type="AlphaFoldDB" id="A0AAP0PUV4"/>
<evidence type="ECO:0000256" key="1">
    <source>
        <dbReference type="ARBA" id="ARBA00022723"/>
    </source>
</evidence>
<evidence type="ECO:0000313" key="3">
    <source>
        <dbReference type="EMBL" id="KAK9157342.1"/>
    </source>
</evidence>
<name>A0AAP0PUV4_9MAGN</name>
<proteinExistence type="predicted"/>
<dbReference type="GO" id="GO:0016787">
    <property type="term" value="F:hydrolase activity"/>
    <property type="evidence" value="ECO:0007669"/>
    <property type="project" value="UniProtKB-KW"/>
</dbReference>
<keyword evidence="1" id="KW-0479">Metal-binding</keyword>
<dbReference type="Gene3D" id="3.90.79.10">
    <property type="entry name" value="Nucleoside Triphosphate Pyrophosphohydrolase"/>
    <property type="match status" value="1"/>
</dbReference>
<keyword evidence="2" id="KW-0378">Hydrolase</keyword>
<evidence type="ECO:0008006" key="5">
    <source>
        <dbReference type="Google" id="ProtNLM"/>
    </source>
</evidence>
<dbReference type="GO" id="GO:0005634">
    <property type="term" value="C:nucleus"/>
    <property type="evidence" value="ECO:0007669"/>
    <property type="project" value="TreeGrafter"/>
</dbReference>
<comment type="caution">
    <text evidence="3">The sequence shown here is derived from an EMBL/GenBank/DDBJ whole genome shotgun (WGS) entry which is preliminary data.</text>
</comment>
<dbReference type="GO" id="GO:0046872">
    <property type="term" value="F:metal ion binding"/>
    <property type="evidence" value="ECO:0007669"/>
    <property type="project" value="UniProtKB-KW"/>
</dbReference>
<protein>
    <recommendedName>
        <fullName evidence="5">Nudix hydrolase 16, mitochondrial</fullName>
    </recommendedName>
</protein>
<sequence>MATLPKSVQTFDILALGHRHTPPRAYIFLPVFNWFFIVGEGSPPANTLVATPFMHFTYLQSHYQEFLGYYHFKSKTHQDEFCPEGRCKAAMFALHVKEELNSWPEQSTRQRRWLTITEAAEQCRHPWMRAALMDGFSKWLESIKSGEGHPGSGSSSS</sequence>